<sequence>MTLSRRSTIKTIGVVGAGSALSNSVLAVNQHEDDERDESAQPDEDEETGAIRVAHFSPDAPEVDVYVNDQQILTEVAYDDVSPYLEIVPGTYTLTITAAGDEEAVVYEQQINVGSGYYTAAAIGELEAEDEADGLGSDEGDALASDSDDNSTALEAEDDEYGNESAANETDGGSNATDGETVLEAEEESDASEDPLGEAGTFDVLLLVDRPEEEVDDAIKGEDAGQVRLVHASPDAPNVAVAVDSGQVLFEDVAYTEPSGYVGVSAGDVTLDIYDAADVDGSVIGGMEAEGDDESSLNASDGESGLNASDDEAGDADDDDDSDVIGTEEPEPVASVDVEVDRGQGYTIYAIGYLESADDLGGDASDEEAGVDANETDNDIGNETAGIGNETDDGNETDTDSDLGSSDDTADEDDRSFDTIVLPDGTMDATDADDVDDGDDNDAAEEIDEEPMDDAEDGSANESESALDDDSDVGNESDADDESITDNESAANESDADSDY</sequence>
<feature type="compositionally biased region" description="Polar residues" evidence="1">
    <location>
        <begin position="165"/>
        <end position="178"/>
    </location>
</feature>
<feature type="compositionally biased region" description="Acidic residues" evidence="1">
    <location>
        <begin position="131"/>
        <end position="162"/>
    </location>
</feature>
<feature type="compositionally biased region" description="Acidic residues" evidence="1">
    <location>
        <begin position="309"/>
        <end position="331"/>
    </location>
</feature>
<evidence type="ECO:0000256" key="1">
    <source>
        <dbReference type="SAM" id="MobiDB-lite"/>
    </source>
</evidence>
<reference evidence="3 4" key="1">
    <citation type="journal article" date="2012" name="Stand. Genomic Sci.">
        <title>Complete genome sequence of Halopiger xanaduensis type strain (SH-6(T)).</title>
        <authorList>
            <person name="Anderson I."/>
            <person name="Tindall B.J."/>
            <person name="Rohde M."/>
            <person name="Lucas S."/>
            <person name="Han J."/>
            <person name="Lapidus A."/>
            <person name="Cheng J.F."/>
            <person name="Goodwin L."/>
            <person name="Pitluck S."/>
            <person name="Peters L."/>
            <person name="Pati A."/>
            <person name="Mikhailova N."/>
            <person name="Pagani I."/>
            <person name="Teshima H."/>
            <person name="Han C."/>
            <person name="Tapia R."/>
            <person name="Land M."/>
            <person name="Woyke T."/>
            <person name="Klenk H.P."/>
            <person name="Kyrpides N."/>
            <person name="Ivanova N."/>
        </authorList>
    </citation>
    <scope>NUCLEOTIDE SEQUENCE [LARGE SCALE GENOMIC DNA]</scope>
    <source>
        <strain evidence="4">DSM 18323 / JCM 14033 / SH-6</strain>
    </source>
</reference>
<evidence type="ECO:0000313" key="4">
    <source>
        <dbReference type="Proteomes" id="UP000006794"/>
    </source>
</evidence>
<feature type="domain" description="DUF4397" evidence="2">
    <location>
        <begin position="50"/>
        <end position="127"/>
    </location>
</feature>
<feature type="region of interest" description="Disordered" evidence="1">
    <location>
        <begin position="356"/>
        <end position="500"/>
    </location>
</feature>
<dbReference type="AlphaFoldDB" id="F8DAB1"/>
<dbReference type="EMBL" id="CP002839">
    <property type="protein sequence ID" value="AEH38193.1"/>
    <property type="molecule type" value="Genomic_DNA"/>
</dbReference>
<dbReference type="HOGENOM" id="CLU_648307_0_0_2"/>
<feature type="compositionally biased region" description="Acidic residues" evidence="1">
    <location>
        <begin position="32"/>
        <end position="48"/>
    </location>
</feature>
<evidence type="ECO:0000313" key="3">
    <source>
        <dbReference type="EMBL" id="AEH38193.1"/>
    </source>
</evidence>
<dbReference type="Pfam" id="PF14344">
    <property type="entry name" value="DUF4397"/>
    <property type="match status" value="2"/>
</dbReference>
<feature type="compositionally biased region" description="Acidic residues" evidence="1">
    <location>
        <begin position="430"/>
        <end position="485"/>
    </location>
</feature>
<feature type="compositionally biased region" description="Acidic residues" evidence="1">
    <location>
        <begin position="181"/>
        <end position="196"/>
    </location>
</feature>
<dbReference type="KEGG" id="hxa:Halxa_3583"/>
<dbReference type="Proteomes" id="UP000006794">
    <property type="component" value="Chromosome"/>
</dbReference>
<keyword evidence="4" id="KW-1185">Reference proteome</keyword>
<feature type="region of interest" description="Disordered" evidence="1">
    <location>
        <begin position="131"/>
        <end position="202"/>
    </location>
</feature>
<name>F8DAB1_HALXS</name>
<feature type="compositionally biased region" description="Acidic residues" evidence="1">
    <location>
        <begin position="390"/>
        <end position="401"/>
    </location>
</feature>
<feature type="region of interest" description="Disordered" evidence="1">
    <location>
        <begin position="30"/>
        <end position="49"/>
    </location>
</feature>
<gene>
    <name evidence="3" type="ordered locus">Halxa_3583</name>
</gene>
<dbReference type="eggNOG" id="arCOG06227">
    <property type="taxonomic scope" value="Archaea"/>
</dbReference>
<dbReference type="InterPro" id="IPR025510">
    <property type="entry name" value="DUF4397"/>
</dbReference>
<dbReference type="OrthoDB" id="187327at2157"/>
<feature type="region of interest" description="Disordered" evidence="1">
    <location>
        <begin position="283"/>
        <end position="341"/>
    </location>
</feature>
<accession>F8DAB1</accession>
<evidence type="ECO:0000259" key="2">
    <source>
        <dbReference type="Pfam" id="PF14344"/>
    </source>
</evidence>
<feature type="domain" description="DUF4397" evidence="2">
    <location>
        <begin position="226"/>
        <end position="277"/>
    </location>
</feature>
<protein>
    <recommendedName>
        <fullName evidence="2">DUF4397 domain-containing protein</fullName>
    </recommendedName>
</protein>
<proteinExistence type="predicted"/>
<organism evidence="3 4">
    <name type="scientific">Halopiger xanaduensis (strain DSM 18323 / JCM 14033 / SH-6)</name>
    <dbReference type="NCBI Taxonomy" id="797210"/>
    <lineage>
        <taxon>Archaea</taxon>
        <taxon>Methanobacteriati</taxon>
        <taxon>Methanobacteriota</taxon>
        <taxon>Stenosarchaea group</taxon>
        <taxon>Halobacteria</taxon>
        <taxon>Halobacteriales</taxon>
        <taxon>Natrialbaceae</taxon>
        <taxon>Halopiger</taxon>
    </lineage>
</organism>
<feature type="compositionally biased region" description="Acidic residues" evidence="1">
    <location>
        <begin position="356"/>
        <end position="380"/>
    </location>
</feature>